<dbReference type="Gene3D" id="1.10.10.10">
    <property type="entry name" value="Winged helix-like DNA-binding domain superfamily/Winged helix DNA-binding domain"/>
    <property type="match status" value="1"/>
</dbReference>
<reference evidence="2 3" key="1">
    <citation type="submission" date="2009-06" db="EMBL/GenBank/DDBJ databases">
        <title>The Genome Sequence of Loxodonta africana (African elephant).</title>
        <authorList>
            <person name="Di Palma F."/>
            <person name="Heiman D."/>
            <person name="Young S."/>
            <person name="Johnson J."/>
            <person name="Lander E.S."/>
            <person name="Lindblad-Toh K."/>
        </authorList>
    </citation>
    <scope>NUCLEOTIDE SEQUENCE [LARGE SCALE GENOMIC DNA]</scope>
    <source>
        <strain evidence="2 3">Isolate ISIS603380</strain>
    </source>
</reference>
<evidence type="ECO:0008006" key="4">
    <source>
        <dbReference type="Google" id="ProtNLM"/>
    </source>
</evidence>
<reference evidence="2" key="3">
    <citation type="submission" date="2025-09" db="UniProtKB">
        <authorList>
            <consortium name="Ensembl"/>
        </authorList>
    </citation>
    <scope>IDENTIFICATION</scope>
    <source>
        <strain evidence="2">Isolate ISIS603380</strain>
    </source>
</reference>
<dbReference type="Proteomes" id="UP000007646">
    <property type="component" value="Unassembled WGS sequence"/>
</dbReference>
<dbReference type="Ensembl" id="ENSLAFT00000030322.1">
    <property type="protein sequence ID" value="ENSLAFP00000022359.1"/>
    <property type="gene ID" value="ENSLAFG00000003009.3"/>
</dbReference>
<evidence type="ECO:0000313" key="2">
    <source>
        <dbReference type="Ensembl" id="ENSLAFP00000022359.1"/>
    </source>
</evidence>
<accession>G3U3F1</accession>
<proteinExistence type="predicted"/>
<feature type="compositionally biased region" description="Low complexity" evidence="1">
    <location>
        <begin position="278"/>
        <end position="287"/>
    </location>
</feature>
<feature type="compositionally biased region" description="Basic and acidic residues" evidence="1">
    <location>
        <begin position="97"/>
        <end position="119"/>
    </location>
</feature>
<reference evidence="2" key="2">
    <citation type="submission" date="2025-08" db="UniProtKB">
        <authorList>
            <consortium name="Ensembl"/>
        </authorList>
    </citation>
    <scope>IDENTIFICATION</scope>
    <source>
        <strain evidence="2">Isolate ISIS603380</strain>
    </source>
</reference>
<organism evidence="2 3">
    <name type="scientific">Loxodonta africana</name>
    <name type="common">African elephant</name>
    <dbReference type="NCBI Taxonomy" id="9785"/>
    <lineage>
        <taxon>Eukaryota</taxon>
        <taxon>Metazoa</taxon>
        <taxon>Chordata</taxon>
        <taxon>Craniata</taxon>
        <taxon>Vertebrata</taxon>
        <taxon>Euteleostomi</taxon>
        <taxon>Mammalia</taxon>
        <taxon>Eutheria</taxon>
        <taxon>Afrotheria</taxon>
        <taxon>Proboscidea</taxon>
        <taxon>Elephantidae</taxon>
        <taxon>Loxodonta</taxon>
    </lineage>
</organism>
<dbReference type="GeneTree" id="ENSGT01030000239579"/>
<keyword evidence="3" id="KW-1185">Reference proteome</keyword>
<name>G3U3F1_LOXAF</name>
<protein>
    <recommendedName>
        <fullName evidence="4">H15 domain-containing protein</fullName>
    </recommendedName>
</protein>
<dbReference type="AlphaFoldDB" id="G3U3F1"/>
<sequence>NPTVLCVVLEALQVGEQQQGTLVASEHYIPQKYSTASIVRLKYLLKQALANGTNQGLLMRLLNSKAREVTSGFKLFSKKKRLIHPGKMSTIVATKNTEAKEKDPNNPSKARKDPPDPGEVKMVVKKLGKVRSVLPKPDIANEKDPNKGGKAKAKVAKVSEAKKPHKPEKTKKDPPSAAGLSRKSMFKGSTSSQKMLRVPRNANTGSKNSKAKVTKGKNQQEDSNLAKVPKEAAAQGAGKELKAKATAVLKGKGSSGSKTVPVDLAKTEAPKDPRRPGLAAKASLSKASIKKAKV</sequence>
<dbReference type="HOGENOM" id="CLU_070976_0_0_1"/>
<evidence type="ECO:0000256" key="1">
    <source>
        <dbReference type="SAM" id="MobiDB-lite"/>
    </source>
</evidence>
<evidence type="ECO:0000313" key="3">
    <source>
        <dbReference type="Proteomes" id="UP000007646"/>
    </source>
</evidence>
<feature type="compositionally biased region" description="Basic and acidic residues" evidence="1">
    <location>
        <begin position="265"/>
        <end position="275"/>
    </location>
</feature>
<feature type="region of interest" description="Disordered" evidence="1">
    <location>
        <begin position="87"/>
        <end position="294"/>
    </location>
</feature>
<dbReference type="InterPro" id="IPR036388">
    <property type="entry name" value="WH-like_DNA-bd_sf"/>
</dbReference>